<sequence length="628" mass="65926">MEGLRLVPCGDRALLCYLGDHLDDATNRRVHGLARALRGVHPAVVEVTPGFHAVMLEYDPVRIRLEHLTALVEEAAAGAAAAGEDGREVEIPVVYGGEYGPDLEAVAAHTGLAAHEVVARHSGRLYRVYCLGFSPGFPYLGELDPALSVPRLSDPRVRVPGGSVGIGGAQTGIYPAASPGGWRLIGRTPVRLFDPDRTPPALLQPGDRVRFVPAGPEAFEAAAQEPGPVRAGAVPFEPGRTGLRVIQPGLQTTIQDLGRRGYTAYGVPVAGAVDQQSLMIGNWLLGNRARTAALEIAISGPEVEFTGPAAFAITGASIPAELIPADGGSPRPVPGWTSVLASPGDRLRMGTVTAGCRAYLCVAGGFDLPPVLGSLSEDLFGHIGPLGRPLAAGDWLPLGLPLHPPADLAGRSLPPDALPAFEGSAVIRATLGPQADHLSEADRAALFGATFLVGPQANRQGLRLIGPAVLPEGPAEMLSEPIPPGAVQVVPSGQPILLLGNRQTLGGYPKVAVAVFTDLWAAAQLKEGDRIRFQRVETAEGHAIAWQERRRLGQIRRYLEKGMGTALRPSPPEVLTIDPQPDTKPPTPASAHPAAQPAARHGTATPVRRYRITIDGIEFLCEVEEVGG</sequence>
<evidence type="ECO:0000256" key="1">
    <source>
        <dbReference type="ARBA" id="ARBA00022741"/>
    </source>
</evidence>
<evidence type="ECO:0000256" key="4">
    <source>
        <dbReference type="SAM" id="MobiDB-lite"/>
    </source>
</evidence>
<reference evidence="7 8" key="1">
    <citation type="submission" date="2021-03" db="EMBL/GenBank/DDBJ databases">
        <title>Genomic Encyclopedia of Type Strains, Phase IV (KMG-IV): sequencing the most valuable type-strain genomes for metagenomic binning, comparative biology and taxonomic classification.</title>
        <authorList>
            <person name="Goeker M."/>
        </authorList>
    </citation>
    <scope>NUCLEOTIDE SEQUENCE [LARGE SCALE GENOMIC DNA]</scope>
    <source>
        <strain evidence="7 8">DSM 27138</strain>
    </source>
</reference>
<dbReference type="Proteomes" id="UP001519289">
    <property type="component" value="Unassembled WGS sequence"/>
</dbReference>
<dbReference type="Pfam" id="PF02626">
    <property type="entry name" value="CT_A_B"/>
    <property type="match status" value="1"/>
</dbReference>
<evidence type="ECO:0000313" key="7">
    <source>
        <dbReference type="EMBL" id="MBP2019161.1"/>
    </source>
</evidence>
<evidence type="ECO:0000259" key="6">
    <source>
        <dbReference type="SMART" id="SM00797"/>
    </source>
</evidence>
<dbReference type="InterPro" id="IPR052708">
    <property type="entry name" value="PxpC"/>
</dbReference>
<accession>A0ABS4JW15</accession>
<dbReference type="PANTHER" id="PTHR43309">
    <property type="entry name" value="5-OXOPROLINASE SUBUNIT C"/>
    <property type="match status" value="1"/>
</dbReference>
<keyword evidence="1" id="KW-0547">Nucleotide-binding</keyword>
<dbReference type="Gene3D" id="2.40.100.10">
    <property type="entry name" value="Cyclophilin-like"/>
    <property type="match status" value="2"/>
</dbReference>
<keyword evidence="7" id="KW-0649">Protein kinase inhibitor</keyword>
<dbReference type="InterPro" id="IPR029000">
    <property type="entry name" value="Cyclophilin-like_dom_sf"/>
</dbReference>
<dbReference type="SMART" id="SM00796">
    <property type="entry name" value="AHS1"/>
    <property type="match status" value="1"/>
</dbReference>
<protein>
    <submittedName>
        <fullName evidence="7">KipI family sensor histidine kinase inhibitor</fullName>
    </submittedName>
</protein>
<dbReference type="Gene3D" id="3.30.1360.40">
    <property type="match status" value="1"/>
</dbReference>
<dbReference type="InterPro" id="IPR003778">
    <property type="entry name" value="CT_A_B"/>
</dbReference>
<dbReference type="EMBL" id="JAGGLG010000023">
    <property type="protein sequence ID" value="MBP2019161.1"/>
    <property type="molecule type" value="Genomic_DNA"/>
</dbReference>
<evidence type="ECO:0000259" key="5">
    <source>
        <dbReference type="SMART" id="SM00796"/>
    </source>
</evidence>
<dbReference type="SMART" id="SM00797">
    <property type="entry name" value="AHS2"/>
    <property type="match status" value="1"/>
</dbReference>
<proteinExistence type="predicted"/>
<dbReference type="NCBIfam" id="TIGR00370">
    <property type="entry name" value="5-oxoprolinase subunit PxpB"/>
    <property type="match status" value="1"/>
</dbReference>
<name>A0ABS4JW15_9FIRM</name>
<dbReference type="GO" id="GO:0004860">
    <property type="term" value="F:protein kinase inhibitor activity"/>
    <property type="evidence" value="ECO:0007669"/>
    <property type="project" value="UniProtKB-KW"/>
</dbReference>
<evidence type="ECO:0000256" key="2">
    <source>
        <dbReference type="ARBA" id="ARBA00022801"/>
    </source>
</evidence>
<keyword evidence="8" id="KW-1185">Reference proteome</keyword>
<keyword evidence="2" id="KW-0378">Hydrolase</keyword>
<dbReference type="InterPro" id="IPR010016">
    <property type="entry name" value="PxpB"/>
</dbReference>
<comment type="caution">
    <text evidence="7">The sequence shown here is derived from an EMBL/GenBank/DDBJ whole genome shotgun (WGS) entry which is preliminary data.</text>
</comment>
<feature type="compositionally biased region" description="Low complexity" evidence="4">
    <location>
        <begin position="589"/>
        <end position="599"/>
    </location>
</feature>
<feature type="region of interest" description="Disordered" evidence="4">
    <location>
        <begin position="568"/>
        <end position="604"/>
    </location>
</feature>
<organism evidence="7 8">
    <name type="scientific">Symbiobacterium terraclitae</name>
    <dbReference type="NCBI Taxonomy" id="557451"/>
    <lineage>
        <taxon>Bacteria</taxon>
        <taxon>Bacillati</taxon>
        <taxon>Bacillota</taxon>
        <taxon>Clostridia</taxon>
        <taxon>Eubacteriales</taxon>
        <taxon>Symbiobacteriaceae</taxon>
        <taxon>Symbiobacterium</taxon>
    </lineage>
</organism>
<feature type="domain" description="Carboxyltransferase" evidence="5">
    <location>
        <begin position="4"/>
        <end position="203"/>
    </location>
</feature>
<gene>
    <name evidence="7" type="ORF">J2Z79_002578</name>
</gene>
<dbReference type="InterPro" id="IPR003833">
    <property type="entry name" value="CT_C_D"/>
</dbReference>
<keyword evidence="3" id="KW-0067">ATP-binding</keyword>
<dbReference type="PANTHER" id="PTHR43309:SF3">
    <property type="entry name" value="5-OXOPROLINASE SUBUNIT C"/>
    <property type="match status" value="1"/>
</dbReference>
<dbReference type="SUPFAM" id="SSF160467">
    <property type="entry name" value="PH0987 N-terminal domain-like"/>
    <property type="match status" value="1"/>
</dbReference>
<dbReference type="GO" id="GO:0016779">
    <property type="term" value="F:nucleotidyltransferase activity"/>
    <property type="evidence" value="ECO:0007669"/>
    <property type="project" value="UniProtKB-KW"/>
</dbReference>
<keyword evidence="7" id="KW-0548">Nucleotidyltransferase</keyword>
<evidence type="ECO:0000256" key="3">
    <source>
        <dbReference type="ARBA" id="ARBA00022840"/>
    </source>
</evidence>
<dbReference type="Pfam" id="PF02682">
    <property type="entry name" value="CT_C_D"/>
    <property type="match status" value="1"/>
</dbReference>
<dbReference type="RefSeq" id="WP_245302712.1">
    <property type="nucleotide sequence ID" value="NZ_JAGGLG010000023.1"/>
</dbReference>
<dbReference type="NCBIfam" id="TIGR00724">
    <property type="entry name" value="urea_amlyse_rel"/>
    <property type="match status" value="1"/>
</dbReference>
<feature type="domain" description="Carboxyltransferase" evidence="6">
    <location>
        <begin position="264"/>
        <end position="552"/>
    </location>
</feature>
<evidence type="ECO:0000313" key="8">
    <source>
        <dbReference type="Proteomes" id="UP001519289"/>
    </source>
</evidence>
<keyword evidence="7" id="KW-0808">Transferase</keyword>
<dbReference type="SUPFAM" id="SSF50891">
    <property type="entry name" value="Cyclophilin-like"/>
    <property type="match status" value="2"/>
</dbReference>